<reference evidence="1 2" key="1">
    <citation type="submission" date="2024-01" db="EMBL/GenBank/DDBJ databases">
        <title>The genomes of 5 underutilized Papilionoideae crops provide insights into root nodulation and disease resistanc.</title>
        <authorList>
            <person name="Jiang F."/>
        </authorList>
    </citation>
    <scope>NUCLEOTIDE SEQUENCE [LARGE SCALE GENOMIC DNA]</scope>
    <source>
        <strain evidence="1">LVBAO_FW01</strain>
        <tissue evidence="1">Leaves</tissue>
    </source>
</reference>
<proteinExistence type="predicted"/>
<protein>
    <submittedName>
        <fullName evidence="1">Uncharacterized protein</fullName>
    </submittedName>
</protein>
<name>A0AAN9MV49_CANGL</name>
<evidence type="ECO:0000313" key="2">
    <source>
        <dbReference type="Proteomes" id="UP001367508"/>
    </source>
</evidence>
<organism evidence="1 2">
    <name type="scientific">Canavalia gladiata</name>
    <name type="common">Sword bean</name>
    <name type="synonym">Dolichos gladiatus</name>
    <dbReference type="NCBI Taxonomy" id="3824"/>
    <lineage>
        <taxon>Eukaryota</taxon>
        <taxon>Viridiplantae</taxon>
        <taxon>Streptophyta</taxon>
        <taxon>Embryophyta</taxon>
        <taxon>Tracheophyta</taxon>
        <taxon>Spermatophyta</taxon>
        <taxon>Magnoliopsida</taxon>
        <taxon>eudicotyledons</taxon>
        <taxon>Gunneridae</taxon>
        <taxon>Pentapetalae</taxon>
        <taxon>rosids</taxon>
        <taxon>fabids</taxon>
        <taxon>Fabales</taxon>
        <taxon>Fabaceae</taxon>
        <taxon>Papilionoideae</taxon>
        <taxon>50 kb inversion clade</taxon>
        <taxon>NPAAA clade</taxon>
        <taxon>indigoferoid/millettioid clade</taxon>
        <taxon>Phaseoleae</taxon>
        <taxon>Canavalia</taxon>
    </lineage>
</organism>
<keyword evidence="2" id="KW-1185">Reference proteome</keyword>
<evidence type="ECO:0000313" key="1">
    <source>
        <dbReference type="EMBL" id="KAK7361257.1"/>
    </source>
</evidence>
<dbReference type="EMBL" id="JAYMYQ010000001">
    <property type="protein sequence ID" value="KAK7361257.1"/>
    <property type="molecule type" value="Genomic_DNA"/>
</dbReference>
<dbReference type="AlphaFoldDB" id="A0AAN9MV49"/>
<sequence length="116" mass="12932">MPIKLIKYIGKTHDASDIALALLGSHAMFPNNFKCLEPMAELYLYSPYGYFHSSGLSSKELMPPTSTLCKLLYNKTRSETQYSGDIVSTAQPLVQSLPPTILFKNHVFMSPCLQAE</sequence>
<dbReference type="Proteomes" id="UP001367508">
    <property type="component" value="Unassembled WGS sequence"/>
</dbReference>
<comment type="caution">
    <text evidence="1">The sequence shown here is derived from an EMBL/GenBank/DDBJ whole genome shotgun (WGS) entry which is preliminary data.</text>
</comment>
<accession>A0AAN9MV49</accession>
<gene>
    <name evidence="1" type="ORF">VNO77_03306</name>
</gene>